<dbReference type="RefSeq" id="WP_011184671.1">
    <property type="nucleotide sequence ID" value="NZ_AP019548.1"/>
</dbReference>
<proteinExistence type="predicted"/>
<dbReference type="Gene3D" id="3.90.176.10">
    <property type="entry name" value="Toxin ADP-ribosyltransferase, Chain A, domain 1"/>
    <property type="match status" value="1"/>
</dbReference>
<dbReference type="GO" id="GO:0005576">
    <property type="term" value="C:extracellular region"/>
    <property type="evidence" value="ECO:0007669"/>
    <property type="project" value="InterPro"/>
</dbReference>
<sequence length="191" mass="21738">MNEFCYKLKGKILRTGQKWDLLSSSQADVPLFVAKYLNNEPPRYVGKIPSDEYIIASSGPTINGRLRSGSVDEKIENIYQTLKKYSTKADIVVYRGVSMETLEKMVESAQVEGCIDFKEKGFLHTSLVKGFEFRDPYKKLRIKIPKGTNAFYVGNLNNEETHYYEVIIQKGAKLKVISIDDYINCELVGTD</sequence>
<dbReference type="EMBL" id="AY445042">
    <property type="protein sequence ID" value="AAR83242.1"/>
    <property type="molecule type" value="Genomic_DNA"/>
</dbReference>
<feature type="domain" description="ADP ribosyltransferase" evidence="1">
    <location>
        <begin position="62"/>
        <end position="181"/>
    </location>
</feature>
<organism evidence="2">
    <name type="scientific">Streptococcus pyogenes</name>
    <dbReference type="NCBI Taxonomy" id="1314"/>
    <lineage>
        <taxon>Bacteria</taxon>
        <taxon>Bacillati</taxon>
        <taxon>Bacillota</taxon>
        <taxon>Bacilli</taxon>
        <taxon>Lactobacillales</taxon>
        <taxon>Streptococcaceae</taxon>
        <taxon>Streptococcus</taxon>
    </lineage>
</organism>
<protein>
    <submittedName>
        <fullName evidence="2">Site-specific recombinase</fullName>
    </submittedName>
</protein>
<evidence type="ECO:0000313" key="2">
    <source>
        <dbReference type="EMBL" id="AAR83242.1"/>
    </source>
</evidence>
<dbReference type="AlphaFoldDB" id="Q6SYZ3"/>
<dbReference type="Pfam" id="PF03496">
    <property type="entry name" value="ADPrib_exo_Tox"/>
    <property type="match status" value="1"/>
</dbReference>
<evidence type="ECO:0000259" key="1">
    <source>
        <dbReference type="Pfam" id="PF03496"/>
    </source>
</evidence>
<accession>Q6SYZ3</accession>
<name>Q6SYZ3_STRPY</name>
<dbReference type="PROSITE" id="PS51996">
    <property type="entry name" value="TR_MART"/>
    <property type="match status" value="1"/>
</dbReference>
<dbReference type="SUPFAM" id="SSF56399">
    <property type="entry name" value="ADP-ribosylation"/>
    <property type="match status" value="1"/>
</dbReference>
<reference evidence="2" key="1">
    <citation type="journal article" date="2003" name="J. Infect. Dis.">
        <title>Structure and distribution of an unusual chimeric genetic element encoding macrolide resistance in phylogenetically diverse clones of group A Streptococcus.</title>
        <authorList>
            <person name="Banks D.J."/>
            <person name="Porcella S.F."/>
            <person name="Barbian K.D."/>
            <person name="Martin J.M."/>
            <person name="Musser J.M."/>
        </authorList>
    </citation>
    <scope>NUCLEOTIDE SEQUENCE</scope>
</reference>
<dbReference type="InterPro" id="IPR003540">
    <property type="entry name" value="ADP-ribosyltransferase"/>
</dbReference>